<comment type="caution">
    <text evidence="2">The sequence shown here is derived from an EMBL/GenBank/DDBJ whole genome shotgun (WGS) entry which is preliminary data.</text>
</comment>
<gene>
    <name evidence="2" type="ORF">CVIRNUC_008723</name>
</gene>
<sequence>MALPRDSQMSRKGSVKKEQSIKALLQKLAEAKDENELLSQALQDLQAEQTKYEARIVGLQRAKLEAAAKADAQWQRAEALQQELDKLAGEKTRWQSQERAQALKMRKMQNTQAEMEDALIELKGEADESAQAAEQAQVEAAELLDRLRGRDGDVASVEASRDEALRRARVTQDELHDSQSRQSEAFREEREGLMERVRFLEEQFEASQASAAAAAEQMPVGCGEQCQRKTLEIERLQLELHALLERFQEQRAALAEAQQQVQDQQQAAAQLRRQSKIEQHAATSAAAIFQEGSRQARQHSEQAMQWVHRLRGEVLEMEGTLERAHCGRLELVREKLRLAAALSAATGMLAAARALEARPAAGDGEQEGAAGVEAGSMPEAEDVRWQLSEAVAAERAMLHRLECEIRRVLELERLRMADLRDNQEIHARLEAEVHLSQALREDLAEHKMTLQA</sequence>
<feature type="coiled-coil region" evidence="1">
    <location>
        <begin position="183"/>
        <end position="274"/>
    </location>
</feature>
<evidence type="ECO:0000313" key="2">
    <source>
        <dbReference type="EMBL" id="CAK0785513.1"/>
    </source>
</evidence>
<reference evidence="2 3" key="1">
    <citation type="submission" date="2023-10" db="EMBL/GenBank/DDBJ databases">
        <authorList>
            <person name="Maclean D."/>
            <person name="Macfadyen A."/>
        </authorList>
    </citation>
    <scope>NUCLEOTIDE SEQUENCE [LARGE SCALE GENOMIC DNA]</scope>
</reference>
<accession>A0AAV1IE10</accession>
<evidence type="ECO:0000313" key="3">
    <source>
        <dbReference type="Proteomes" id="UP001314263"/>
    </source>
</evidence>
<dbReference type="EMBL" id="CAUYUE010000012">
    <property type="protein sequence ID" value="CAK0785513.1"/>
    <property type="molecule type" value="Genomic_DNA"/>
</dbReference>
<proteinExistence type="predicted"/>
<dbReference type="Proteomes" id="UP001314263">
    <property type="component" value="Unassembled WGS sequence"/>
</dbReference>
<name>A0AAV1IE10_9CHLO</name>
<evidence type="ECO:0000256" key="1">
    <source>
        <dbReference type="SAM" id="Coils"/>
    </source>
</evidence>
<keyword evidence="1" id="KW-0175">Coiled coil</keyword>
<feature type="coiled-coil region" evidence="1">
    <location>
        <begin position="14"/>
        <end position="146"/>
    </location>
</feature>
<protein>
    <submittedName>
        <fullName evidence="2">Uncharacterized protein</fullName>
    </submittedName>
</protein>
<dbReference type="AlphaFoldDB" id="A0AAV1IE10"/>
<keyword evidence="3" id="KW-1185">Reference proteome</keyword>
<organism evidence="2 3">
    <name type="scientific">Coccomyxa viridis</name>
    <dbReference type="NCBI Taxonomy" id="1274662"/>
    <lineage>
        <taxon>Eukaryota</taxon>
        <taxon>Viridiplantae</taxon>
        <taxon>Chlorophyta</taxon>
        <taxon>core chlorophytes</taxon>
        <taxon>Trebouxiophyceae</taxon>
        <taxon>Trebouxiophyceae incertae sedis</taxon>
        <taxon>Coccomyxaceae</taxon>
        <taxon>Coccomyxa</taxon>
    </lineage>
</organism>